<evidence type="ECO:0000259" key="2">
    <source>
        <dbReference type="Pfam" id="PF08595"/>
    </source>
</evidence>
<feature type="region of interest" description="Disordered" evidence="1">
    <location>
        <begin position="226"/>
        <end position="246"/>
    </location>
</feature>
<organism evidence="3 4">
    <name type="scientific">Candidozyma haemuli</name>
    <dbReference type="NCBI Taxonomy" id="45357"/>
    <lineage>
        <taxon>Eukaryota</taxon>
        <taxon>Fungi</taxon>
        <taxon>Dikarya</taxon>
        <taxon>Ascomycota</taxon>
        <taxon>Saccharomycotina</taxon>
        <taxon>Pichiomycetes</taxon>
        <taxon>Metschnikowiaceae</taxon>
        <taxon>Candidozyma</taxon>
    </lineage>
</organism>
<protein>
    <recommendedName>
        <fullName evidence="2">Transcriptional regulatory protein RXT2 N-terminal domain-containing protein</fullName>
    </recommendedName>
</protein>
<dbReference type="InterPro" id="IPR013904">
    <property type="entry name" value="RXT2_N"/>
</dbReference>
<dbReference type="VEuPathDB" id="FungiDB:CXQ85_000607"/>
<proteinExistence type="predicted"/>
<dbReference type="PANTHER" id="PTHR28232">
    <property type="entry name" value="TRANSCRIPTIONAL REGULATORY PROTEIN RXT2"/>
    <property type="match status" value="1"/>
</dbReference>
<reference evidence="3 4" key="1">
    <citation type="submission" date="2017-12" db="EMBL/GenBank/DDBJ databases">
        <title>Genome Sequence of a Multidrug-Resistant Candida haemulonii Isolate from a Patient with Chronic Leg Ulcers in Israel.</title>
        <authorList>
            <person name="Chow N.A."/>
            <person name="Gade L."/>
            <person name="Batra D."/>
            <person name="Rowe L.A."/>
            <person name="Ben-Ami R."/>
            <person name="Loparev V.N."/>
            <person name="Litvintseva A.P."/>
        </authorList>
    </citation>
    <scope>NUCLEOTIDE SEQUENCE [LARGE SCALE GENOMIC DNA]</scope>
    <source>
        <strain evidence="3 4">B11899</strain>
    </source>
</reference>
<feature type="region of interest" description="Disordered" evidence="1">
    <location>
        <begin position="45"/>
        <end position="64"/>
    </location>
</feature>
<keyword evidence="4" id="KW-1185">Reference proteome</keyword>
<dbReference type="Pfam" id="PF08595">
    <property type="entry name" value="RXT2_N"/>
    <property type="match status" value="1"/>
</dbReference>
<evidence type="ECO:0000313" key="4">
    <source>
        <dbReference type="Proteomes" id="UP000244309"/>
    </source>
</evidence>
<name>A0A2V1AUY8_9ASCO</name>
<feature type="region of interest" description="Disordered" evidence="1">
    <location>
        <begin position="113"/>
        <end position="135"/>
    </location>
</feature>
<dbReference type="EMBL" id="PKFO01000005">
    <property type="protein sequence ID" value="PVH21625.1"/>
    <property type="molecule type" value="Genomic_DNA"/>
</dbReference>
<dbReference type="InterPro" id="IPR039602">
    <property type="entry name" value="Rxt2"/>
</dbReference>
<dbReference type="GO" id="GO:0033698">
    <property type="term" value="C:Rpd3L complex"/>
    <property type="evidence" value="ECO:0007669"/>
    <property type="project" value="TreeGrafter"/>
</dbReference>
<dbReference type="GO" id="GO:0005829">
    <property type="term" value="C:cytosol"/>
    <property type="evidence" value="ECO:0007669"/>
    <property type="project" value="TreeGrafter"/>
</dbReference>
<dbReference type="Proteomes" id="UP000244309">
    <property type="component" value="Unassembled WGS sequence"/>
</dbReference>
<evidence type="ECO:0000313" key="3">
    <source>
        <dbReference type="EMBL" id="PVH21625.1"/>
    </source>
</evidence>
<comment type="caution">
    <text evidence="3">The sequence shown here is derived from an EMBL/GenBank/DDBJ whole genome shotgun (WGS) entry which is preliminary data.</text>
</comment>
<feature type="domain" description="Transcriptional regulatory protein RXT2 N-terminal" evidence="2">
    <location>
        <begin position="52"/>
        <end position="202"/>
    </location>
</feature>
<gene>
    <name evidence="3" type="ORF">CXQ85_000607</name>
</gene>
<dbReference type="RefSeq" id="XP_025342565.1">
    <property type="nucleotide sequence ID" value="XM_025484350.1"/>
</dbReference>
<dbReference type="STRING" id="45357.A0A2V1AUY8"/>
<dbReference type="OrthoDB" id="2405722at2759"/>
<dbReference type="PANTHER" id="PTHR28232:SF1">
    <property type="entry name" value="TRANSCRIPTIONAL REGULATORY PROTEIN RXT2"/>
    <property type="match status" value="1"/>
</dbReference>
<evidence type="ECO:0000256" key="1">
    <source>
        <dbReference type="SAM" id="MobiDB-lite"/>
    </source>
</evidence>
<accession>A0A2V1AUY8</accession>
<dbReference type="GeneID" id="37005940"/>
<sequence length="355" mass="40711">MFSPLLTPSWKLALTYQLRMLDERSLDIISRFKSAVLTKVNANENTPTITSSNRGKKLSSNRSKGETLTSKIVEYNGSNRLVFTNDIIERSSYRNKRRWSDFYGSEVGNVSSDDAFSDSDHESGFSDVEENEGDDNPFKKLKLSEILAPLAHPSEVVTHPAVSKTYKSTCLPGIASDLIDLIESEQNTLNHFNKLLRVLNGEDWFFILEDSLGLPDYDHGLDEQAVRSTPDADGDFIEGDTTREPSDRQEEMVKQRMDKALKENGYKVEDPFFALPKSLARYEAHQRKLLEEAPFESSDKEEQIQQDLINYLQLSIQRQQEYIKNLTTIRNGIVKADRYRNDIHRWGKEMGERKN</sequence>
<dbReference type="AlphaFoldDB" id="A0A2V1AUY8"/>